<feature type="domain" description="Glycosyl transferase family 3" evidence="5">
    <location>
        <begin position="69"/>
        <end position="317"/>
    </location>
</feature>
<dbReference type="InterPro" id="IPR000312">
    <property type="entry name" value="Glycosyl_Trfase_fam3"/>
</dbReference>
<reference evidence="7 8" key="1">
    <citation type="submission" date="2021-03" db="EMBL/GenBank/DDBJ databases">
        <title>Complete genome of Parasphingorhabdus_sp.JHSY0214.</title>
        <authorList>
            <person name="Yoo J.H."/>
            <person name="Bae J.W."/>
        </authorList>
    </citation>
    <scope>NUCLEOTIDE SEQUENCE [LARGE SCALE GENOMIC DNA]</scope>
    <source>
        <strain evidence="7 8">JHSY0214</strain>
    </source>
</reference>
<feature type="binding site" evidence="4">
    <location>
        <position position="74"/>
    </location>
    <ligand>
        <name>5-phospho-alpha-D-ribose 1-diphosphate</name>
        <dbReference type="ChEBI" id="CHEBI:58017"/>
    </ligand>
</feature>
<keyword evidence="4" id="KW-0460">Magnesium</keyword>
<accession>A0ABX7T8Z3</accession>
<dbReference type="NCBIfam" id="TIGR01245">
    <property type="entry name" value="trpD"/>
    <property type="match status" value="1"/>
</dbReference>
<dbReference type="InterPro" id="IPR036320">
    <property type="entry name" value="Glycosyl_Trfase_fam3_N_dom_sf"/>
</dbReference>
<keyword evidence="8" id="KW-1185">Reference proteome</keyword>
<evidence type="ECO:0000256" key="1">
    <source>
        <dbReference type="ARBA" id="ARBA00022676"/>
    </source>
</evidence>
<evidence type="ECO:0000256" key="3">
    <source>
        <dbReference type="ARBA" id="ARBA00022822"/>
    </source>
</evidence>
<feature type="binding site" evidence="4">
    <location>
        <position position="160"/>
    </location>
    <ligand>
        <name>anthranilate</name>
        <dbReference type="ChEBI" id="CHEBI:16567"/>
        <label>2</label>
    </ligand>
</feature>
<feature type="binding site" evidence="4">
    <location>
        <position position="219"/>
    </location>
    <ligand>
        <name>Mg(2+)</name>
        <dbReference type="ChEBI" id="CHEBI:18420"/>
        <label>2</label>
    </ligand>
</feature>
<dbReference type="InterPro" id="IPR005940">
    <property type="entry name" value="Anthranilate_Pribosyl_Tfrase"/>
</dbReference>
<feature type="domain" description="Glycosyl transferase family 3 N-terminal" evidence="6">
    <location>
        <begin position="9"/>
        <end position="59"/>
    </location>
</feature>
<comment type="cofactor">
    <cofactor evidence="4">
        <name>Mg(2+)</name>
        <dbReference type="ChEBI" id="CHEBI:18420"/>
    </cofactor>
    <text evidence="4">Binds 2 magnesium ions per monomer.</text>
</comment>
<dbReference type="EMBL" id="CP071794">
    <property type="protein sequence ID" value="QTD57641.1"/>
    <property type="molecule type" value="Genomic_DNA"/>
</dbReference>
<feature type="binding site" evidence="4">
    <location>
        <position position="114"/>
    </location>
    <ligand>
        <name>5-phospho-alpha-D-ribose 1-diphosphate</name>
        <dbReference type="ChEBI" id="CHEBI:58017"/>
    </ligand>
</feature>
<proteinExistence type="inferred from homology"/>
<dbReference type="InterPro" id="IPR017459">
    <property type="entry name" value="Glycosyl_Trfase_fam3_N_dom"/>
</dbReference>
<dbReference type="Gene3D" id="1.20.970.10">
    <property type="entry name" value="Transferase, Pyrimidine Nucleoside Phosphorylase, Chain C"/>
    <property type="match status" value="1"/>
</dbReference>
<gene>
    <name evidence="4 7" type="primary">trpD</name>
    <name evidence="7" type="ORF">J4G78_00275</name>
</gene>
<dbReference type="HAMAP" id="MF_00211">
    <property type="entry name" value="TrpD"/>
    <property type="match status" value="1"/>
</dbReference>
<dbReference type="GO" id="GO:0004048">
    <property type="term" value="F:anthranilate phosphoribosyltransferase activity"/>
    <property type="evidence" value="ECO:0007669"/>
    <property type="project" value="UniProtKB-EC"/>
</dbReference>
<dbReference type="SUPFAM" id="SSF52418">
    <property type="entry name" value="Nucleoside phosphorylase/phosphoribosyltransferase catalytic domain"/>
    <property type="match status" value="1"/>
</dbReference>
<protein>
    <recommendedName>
        <fullName evidence="4">Anthranilate phosphoribosyltransferase</fullName>
        <ecNumber evidence="4">2.4.2.18</ecNumber>
    </recommendedName>
</protein>
<feature type="binding site" evidence="4">
    <location>
        <begin position="102"/>
        <end position="110"/>
    </location>
    <ligand>
        <name>5-phospho-alpha-D-ribose 1-diphosphate</name>
        <dbReference type="ChEBI" id="CHEBI:58017"/>
    </ligand>
</feature>
<dbReference type="Gene3D" id="3.40.1030.10">
    <property type="entry name" value="Nucleoside phosphorylase/phosphoribosyltransferase catalytic domain"/>
    <property type="match status" value="1"/>
</dbReference>
<feature type="binding site" evidence="4">
    <location>
        <position position="105"/>
    </location>
    <ligand>
        <name>anthranilate</name>
        <dbReference type="ChEBI" id="CHEBI:16567"/>
        <label>1</label>
    </ligand>
</feature>
<evidence type="ECO:0000313" key="7">
    <source>
        <dbReference type="EMBL" id="QTD57641.1"/>
    </source>
</evidence>
<feature type="binding site" evidence="4">
    <location>
        <position position="86"/>
    </location>
    <ligand>
        <name>Mg(2+)</name>
        <dbReference type="ChEBI" id="CHEBI:18420"/>
        <label>1</label>
    </ligand>
</feature>
<comment type="similarity">
    <text evidence="4">Belongs to the anthranilate phosphoribosyltransferase family.</text>
</comment>
<comment type="caution">
    <text evidence="4">Lacks conserved residue(s) required for the propagation of feature annotation.</text>
</comment>
<dbReference type="Pfam" id="PF02885">
    <property type="entry name" value="Glycos_trans_3N"/>
    <property type="match status" value="1"/>
</dbReference>
<feature type="binding site" evidence="4">
    <location>
        <begin position="84"/>
        <end position="87"/>
    </location>
    <ligand>
        <name>5-phospho-alpha-D-ribose 1-diphosphate</name>
        <dbReference type="ChEBI" id="CHEBI:58017"/>
    </ligand>
</feature>
<organism evidence="7 8">
    <name type="scientific">Parasphingorhabdus cellanae</name>
    <dbReference type="NCBI Taxonomy" id="2806553"/>
    <lineage>
        <taxon>Bacteria</taxon>
        <taxon>Pseudomonadati</taxon>
        <taxon>Pseudomonadota</taxon>
        <taxon>Alphaproteobacteria</taxon>
        <taxon>Sphingomonadales</taxon>
        <taxon>Sphingomonadaceae</taxon>
        <taxon>Parasphingorhabdus</taxon>
    </lineage>
</organism>
<evidence type="ECO:0000256" key="2">
    <source>
        <dbReference type="ARBA" id="ARBA00022679"/>
    </source>
</evidence>
<feature type="binding site" evidence="4">
    <location>
        <begin position="77"/>
        <end position="78"/>
    </location>
    <ligand>
        <name>5-phospho-alpha-D-ribose 1-diphosphate</name>
        <dbReference type="ChEBI" id="CHEBI:58017"/>
    </ligand>
</feature>
<feature type="binding site" evidence="4">
    <location>
        <position position="220"/>
    </location>
    <ligand>
        <name>Mg(2+)</name>
        <dbReference type="ChEBI" id="CHEBI:18420"/>
        <label>2</label>
    </ligand>
</feature>
<dbReference type="SUPFAM" id="SSF47648">
    <property type="entry name" value="Nucleoside phosphorylase/phosphoribosyltransferase N-terminal domain"/>
    <property type="match status" value="1"/>
</dbReference>
<comment type="pathway">
    <text evidence="4">Amino-acid biosynthesis; L-tryptophan biosynthesis; L-tryptophan from chorismate: step 2/5.</text>
</comment>
<name>A0ABX7T8Z3_9SPHN</name>
<dbReference type="Proteomes" id="UP000663923">
    <property type="component" value="Chromosome"/>
</dbReference>
<keyword evidence="3 4" id="KW-0822">Tryptophan biosynthesis</keyword>
<feature type="binding site" evidence="4">
    <location>
        <position position="82"/>
    </location>
    <ligand>
        <name>5-phospho-alpha-D-ribose 1-diphosphate</name>
        <dbReference type="ChEBI" id="CHEBI:58017"/>
    </ligand>
</feature>
<feature type="binding site" evidence="4">
    <location>
        <position position="74"/>
    </location>
    <ligand>
        <name>anthranilate</name>
        <dbReference type="ChEBI" id="CHEBI:16567"/>
        <label>1</label>
    </ligand>
</feature>
<keyword evidence="1 4" id="KW-0328">Glycosyltransferase</keyword>
<evidence type="ECO:0000259" key="6">
    <source>
        <dbReference type="Pfam" id="PF02885"/>
    </source>
</evidence>
<comment type="catalytic activity">
    <reaction evidence="4">
        <text>N-(5-phospho-beta-D-ribosyl)anthranilate + diphosphate = 5-phospho-alpha-D-ribose 1-diphosphate + anthranilate</text>
        <dbReference type="Rhea" id="RHEA:11768"/>
        <dbReference type="ChEBI" id="CHEBI:16567"/>
        <dbReference type="ChEBI" id="CHEBI:18277"/>
        <dbReference type="ChEBI" id="CHEBI:33019"/>
        <dbReference type="ChEBI" id="CHEBI:58017"/>
        <dbReference type="EC" id="2.4.2.18"/>
    </reaction>
</comment>
<dbReference type="InterPro" id="IPR035902">
    <property type="entry name" value="Nuc_phospho_transferase"/>
</dbReference>
<dbReference type="PANTHER" id="PTHR43285">
    <property type="entry name" value="ANTHRANILATE PHOSPHORIBOSYLTRANSFERASE"/>
    <property type="match status" value="1"/>
</dbReference>
<dbReference type="PANTHER" id="PTHR43285:SF2">
    <property type="entry name" value="ANTHRANILATE PHOSPHORIBOSYLTRANSFERASE"/>
    <property type="match status" value="1"/>
</dbReference>
<keyword evidence="2 4" id="KW-0808">Transferase</keyword>
<evidence type="ECO:0000259" key="5">
    <source>
        <dbReference type="Pfam" id="PF00591"/>
    </source>
</evidence>
<comment type="subunit">
    <text evidence="4">Homodimer.</text>
</comment>
<dbReference type="Pfam" id="PF00591">
    <property type="entry name" value="Glycos_transf_3"/>
    <property type="match status" value="1"/>
</dbReference>
<dbReference type="EC" id="2.4.2.18" evidence="4"/>
<evidence type="ECO:0000313" key="8">
    <source>
        <dbReference type="Proteomes" id="UP000663923"/>
    </source>
</evidence>
<evidence type="ECO:0000256" key="4">
    <source>
        <dbReference type="HAMAP-Rule" id="MF_00211"/>
    </source>
</evidence>
<keyword evidence="4" id="KW-0479">Metal-binding</keyword>
<feature type="binding site" evidence="4">
    <location>
        <position position="220"/>
    </location>
    <ligand>
        <name>Mg(2+)</name>
        <dbReference type="ChEBI" id="CHEBI:18420"/>
        <label>1</label>
    </ligand>
</feature>
<keyword evidence="4" id="KW-0028">Amino-acid biosynthesis</keyword>
<sequence>MTLPDPALPLSASDARAAFATILDGKADSEAIGSFLVELADRGETATEIAAAAQEMRARMITVDAPAGAIDVCGTGGDGSHSLNISTATALVVAACDVPMAKHGNRAASSKSGAADTLEALGLDLAKAATGGEKSLREIGIAFFFAPNHHPALGPLAPIRKAIGRRTIFNLLGPLCNPARVTRQLIGVASPDLVETYTEAATQLGYEKIMIVSGEEGLDELSISGPSKLAMVEGQSITHSRITPEDLGLARHSMEAIKGGDAKYNAAALRDLLLGEPSAYRDAVMLNSAAALMIAGEADSWETGAEEAAEALDKGLANALLNCWIANQ</sequence>
<comment type="function">
    <text evidence="4">Catalyzes the transfer of the phosphoribosyl group of 5-phosphorylribose-1-pyrophosphate (PRPP) to anthranilate to yield N-(5'-phosphoribosyl)-anthranilate (PRA).</text>
</comment>
<keyword evidence="4" id="KW-0057">Aromatic amino acid biosynthesis</keyword>